<dbReference type="EMBL" id="BMIF01000020">
    <property type="protein sequence ID" value="GGA81296.1"/>
    <property type="molecule type" value="Genomic_DNA"/>
</dbReference>
<dbReference type="Gene3D" id="3.90.1200.10">
    <property type="match status" value="1"/>
</dbReference>
<dbReference type="InterPro" id="IPR052898">
    <property type="entry name" value="ACAD10-like"/>
</dbReference>
<dbReference type="InterPro" id="IPR041726">
    <property type="entry name" value="ACAD10_11_N"/>
</dbReference>
<dbReference type="Gene3D" id="3.30.200.20">
    <property type="entry name" value="Phosphorylase Kinase, domain 1"/>
    <property type="match status" value="1"/>
</dbReference>
<evidence type="ECO:0000259" key="1">
    <source>
        <dbReference type="Pfam" id="PF01636"/>
    </source>
</evidence>
<keyword evidence="3" id="KW-1185">Reference proteome</keyword>
<sequence length="345" mass="38022">MNMTVAVSTGTIDFDREKLQAFLTEALGPADGPLNIQRISGGQSNPTYFVDFGAHRMVLRKKPNGPILKGAHAIEREYRVLNALKDAPAPVPATILLQEDDSIIGTPFYLMERVEGRVFSDCSLPDLSPDERHGIYLAMAEALAALHSVNPNDVGLSDYGKPSNYFERQFSRWSRQLKESPSAPIPELFQLMDWLEQNMPADDARLGIAHGDFRLGNLMFHPTEPRVVAILDWELSTLGHPLADLGFCCMTWVTAPDEYGGILGLDREALGIPSQAEFVEHYQRSLGDSSPLLPFHIAFALFRFAVIWVGIADRAAAGTAADPNASKLSPLAFAQRFAIRGLELF</sequence>
<dbReference type="InterPro" id="IPR011009">
    <property type="entry name" value="Kinase-like_dom_sf"/>
</dbReference>
<evidence type="ECO:0000313" key="2">
    <source>
        <dbReference type="EMBL" id="GGA81296.1"/>
    </source>
</evidence>
<feature type="domain" description="Aminoglycoside phosphotransferase" evidence="1">
    <location>
        <begin position="36"/>
        <end position="257"/>
    </location>
</feature>
<comment type="caution">
    <text evidence="2">The sequence shown here is derived from an EMBL/GenBank/DDBJ whole genome shotgun (WGS) entry which is preliminary data.</text>
</comment>
<name>A0A916WAH5_9HYPH</name>
<proteinExistence type="predicted"/>
<dbReference type="Pfam" id="PF01636">
    <property type="entry name" value="APH"/>
    <property type="match status" value="1"/>
</dbReference>
<dbReference type="PANTHER" id="PTHR47829">
    <property type="entry name" value="HYDROLASE, PUTATIVE (AFU_ORTHOLOGUE AFUA_1G12880)-RELATED"/>
    <property type="match status" value="1"/>
</dbReference>
<evidence type="ECO:0000313" key="3">
    <source>
        <dbReference type="Proteomes" id="UP000636264"/>
    </source>
</evidence>
<dbReference type="Proteomes" id="UP000636264">
    <property type="component" value="Unassembled WGS sequence"/>
</dbReference>
<dbReference type="SUPFAM" id="SSF56112">
    <property type="entry name" value="Protein kinase-like (PK-like)"/>
    <property type="match status" value="1"/>
</dbReference>
<organism evidence="2 3">
    <name type="scientific">Nitratireductor aestuarii</name>
    <dbReference type="NCBI Taxonomy" id="1735103"/>
    <lineage>
        <taxon>Bacteria</taxon>
        <taxon>Pseudomonadati</taxon>
        <taxon>Pseudomonadota</taxon>
        <taxon>Alphaproteobacteria</taxon>
        <taxon>Hyphomicrobiales</taxon>
        <taxon>Phyllobacteriaceae</taxon>
        <taxon>Nitratireductor</taxon>
    </lineage>
</organism>
<dbReference type="InterPro" id="IPR002575">
    <property type="entry name" value="Aminoglycoside_PTrfase"/>
</dbReference>
<reference evidence="2" key="1">
    <citation type="journal article" date="2014" name="Int. J. Syst. Evol. Microbiol.">
        <title>Complete genome sequence of Corynebacterium casei LMG S-19264T (=DSM 44701T), isolated from a smear-ripened cheese.</title>
        <authorList>
            <consortium name="US DOE Joint Genome Institute (JGI-PGF)"/>
            <person name="Walter F."/>
            <person name="Albersmeier A."/>
            <person name="Kalinowski J."/>
            <person name="Ruckert C."/>
        </authorList>
    </citation>
    <scope>NUCLEOTIDE SEQUENCE</scope>
    <source>
        <strain evidence="2">CGMCC 1.15320</strain>
    </source>
</reference>
<dbReference type="PANTHER" id="PTHR47829:SF3">
    <property type="entry name" value="AMINOGLYCOSIDE PHOSPHOTRANSFERASE DOMAIN-CONTAINING PROTEIN"/>
    <property type="match status" value="1"/>
</dbReference>
<dbReference type="CDD" id="cd05154">
    <property type="entry name" value="ACAD10_11_N-like"/>
    <property type="match status" value="1"/>
</dbReference>
<dbReference type="AlphaFoldDB" id="A0A916WAH5"/>
<gene>
    <name evidence="2" type="ORF">GCM10011385_39430</name>
</gene>
<protein>
    <submittedName>
        <fullName evidence="2">Aminoglycoside phosphotransferase</fullName>
    </submittedName>
</protein>
<accession>A0A916WAH5</accession>
<reference evidence="2" key="2">
    <citation type="submission" date="2020-09" db="EMBL/GenBank/DDBJ databases">
        <authorList>
            <person name="Sun Q."/>
            <person name="Zhou Y."/>
        </authorList>
    </citation>
    <scope>NUCLEOTIDE SEQUENCE</scope>
    <source>
        <strain evidence="2">CGMCC 1.15320</strain>
    </source>
</reference>